<sequence>MSSVEDLYLGVIKDGIARHPRSLQKRIGPSEIGRPCDRWILHKLNGDGEPDRGPAWKPAVGTAVHDQLEQWFDAANRGGGEVDRTEWVTEWQVTVGQIGGQDIDGHSDLFHVPTGTVIDHKIVGPKQLSKYRLHGPSQQYRVQAHLYGKGFTADGGWGPCRNVAIAFLPRDGELHNTYFWSEPYDAHLAAEAMLRANRLWTMLTVVGIEAALAASPLCDDEWCTWCKTEKRAQQRAAGGSLFDIGELRVVPEPEVAPRPLAALPTAPARCTACGEPLSPIAAMGGFTTHPTCDPETPAPTPVPATPQPAVLAPVTNLFDR</sequence>
<keyword evidence="2" id="KW-1185">Reference proteome</keyword>
<dbReference type="EMBL" id="JABACI010000001">
    <property type="protein sequence ID" value="NLP82615.1"/>
    <property type="molecule type" value="Genomic_DNA"/>
</dbReference>
<proteinExistence type="predicted"/>
<comment type="caution">
    <text evidence="1">The sequence shown here is derived from an EMBL/GenBank/DDBJ whole genome shotgun (WGS) entry which is preliminary data.</text>
</comment>
<dbReference type="InterPro" id="IPR011604">
    <property type="entry name" value="PDDEXK-like_dom_sf"/>
</dbReference>
<gene>
    <name evidence="1" type="ORF">HF576_02015</name>
</gene>
<accession>A0ABX1K885</accession>
<protein>
    <recommendedName>
        <fullName evidence="3">PD-(D/E)XK nuclease superfamily protein</fullName>
    </recommendedName>
</protein>
<organism evidence="1 2">
    <name type="scientific">Microbacterium salsuginis</name>
    <dbReference type="NCBI Taxonomy" id="2722803"/>
    <lineage>
        <taxon>Bacteria</taxon>
        <taxon>Bacillati</taxon>
        <taxon>Actinomycetota</taxon>
        <taxon>Actinomycetes</taxon>
        <taxon>Micrococcales</taxon>
        <taxon>Microbacteriaceae</taxon>
        <taxon>Microbacterium</taxon>
    </lineage>
</organism>
<evidence type="ECO:0000313" key="2">
    <source>
        <dbReference type="Proteomes" id="UP001429745"/>
    </source>
</evidence>
<evidence type="ECO:0008006" key="3">
    <source>
        <dbReference type="Google" id="ProtNLM"/>
    </source>
</evidence>
<name>A0ABX1K885_9MICO</name>
<evidence type="ECO:0000313" key="1">
    <source>
        <dbReference type="EMBL" id="NLP82615.1"/>
    </source>
</evidence>
<reference evidence="1 2" key="1">
    <citation type="submission" date="2020-04" db="EMBL/GenBank/DDBJ databases">
        <title>CFH 90308 Microbacterium sp.</title>
        <authorList>
            <person name="Nie G."/>
            <person name="Ming H."/>
            <person name="Xia T."/>
        </authorList>
    </citation>
    <scope>NUCLEOTIDE SEQUENCE [LARGE SCALE GENOMIC DNA]</scope>
    <source>
        <strain evidence="1 2">CFH 90308</strain>
    </source>
</reference>
<dbReference type="Proteomes" id="UP001429745">
    <property type="component" value="Unassembled WGS sequence"/>
</dbReference>
<dbReference type="RefSeq" id="WP_168911106.1">
    <property type="nucleotide sequence ID" value="NZ_JABACI010000001.1"/>
</dbReference>
<dbReference type="Gene3D" id="3.90.320.10">
    <property type="match status" value="1"/>
</dbReference>